<dbReference type="Proteomes" id="UP001359485">
    <property type="component" value="Unassembled WGS sequence"/>
</dbReference>
<reference evidence="1 2" key="1">
    <citation type="submission" date="2023-09" db="EMBL/GenBank/DDBJ databases">
        <title>Genomes of two closely related lineages of the louse Polyplax serrata with different host specificities.</title>
        <authorList>
            <person name="Martinu J."/>
            <person name="Tarabai H."/>
            <person name="Stefka J."/>
            <person name="Hypsa V."/>
        </authorList>
    </citation>
    <scope>NUCLEOTIDE SEQUENCE [LARGE SCALE GENOMIC DNA]</scope>
    <source>
        <strain evidence="1">98ZLc_SE</strain>
    </source>
</reference>
<evidence type="ECO:0000313" key="2">
    <source>
        <dbReference type="Proteomes" id="UP001359485"/>
    </source>
</evidence>
<proteinExistence type="predicted"/>
<evidence type="ECO:0000313" key="1">
    <source>
        <dbReference type="EMBL" id="KAK6635834.1"/>
    </source>
</evidence>
<dbReference type="EMBL" id="JAWJWF010000003">
    <property type="protein sequence ID" value="KAK6635834.1"/>
    <property type="molecule type" value="Genomic_DNA"/>
</dbReference>
<keyword evidence="2" id="KW-1185">Reference proteome</keyword>
<protein>
    <submittedName>
        <fullName evidence="1">Uncharacterized protein</fullName>
    </submittedName>
</protein>
<gene>
    <name evidence="1" type="ORF">RUM44_001088</name>
</gene>
<organism evidence="1 2">
    <name type="scientific">Polyplax serrata</name>
    <name type="common">Common mouse louse</name>
    <dbReference type="NCBI Taxonomy" id="468196"/>
    <lineage>
        <taxon>Eukaryota</taxon>
        <taxon>Metazoa</taxon>
        <taxon>Ecdysozoa</taxon>
        <taxon>Arthropoda</taxon>
        <taxon>Hexapoda</taxon>
        <taxon>Insecta</taxon>
        <taxon>Pterygota</taxon>
        <taxon>Neoptera</taxon>
        <taxon>Paraneoptera</taxon>
        <taxon>Psocodea</taxon>
        <taxon>Troctomorpha</taxon>
        <taxon>Phthiraptera</taxon>
        <taxon>Anoplura</taxon>
        <taxon>Polyplacidae</taxon>
        <taxon>Polyplax</taxon>
    </lineage>
</organism>
<name>A0ABR1B6R6_POLSC</name>
<comment type="caution">
    <text evidence="1">The sequence shown here is derived from an EMBL/GenBank/DDBJ whole genome shotgun (WGS) entry which is preliminary data.</text>
</comment>
<accession>A0ABR1B6R6</accession>
<sequence>MSATLCRLFQGEKVLLGVYPCALLKTNRSNIRSNCECSSVGPVRLNRLETSSVRTAPYPQPSSNHNQPQTAFSTLSSIATTAIPDSTVQEVETVTHADSQDQLRLPKTAEQSVGISAAHCPTFVQTQAKIATPNAVAISCTQNSAPSPYSSTPTIPVIQPPCVLPVEQCVGNGVLTNISSNGSCLPASPCYTTIIPASIVGSNTNACVPVTRFHNPVVESGVTIGDCRCQTEGSNCCHSAITSYAPAPAPTSMIFVPYSIPNFPPQQRGNVAVNSSCGGTTPVKTKSQQENISWQEWSYFKYRRVQRIVTGGFKMNSSDQISSGSSWPCLHTNYKKPRSEKQCDSTAG</sequence>